<dbReference type="Proteomes" id="UP000184932">
    <property type="component" value="Unassembled WGS sequence"/>
</dbReference>
<accession>A0A1N6FH04</accession>
<proteinExistence type="predicted"/>
<name>A0A1N6FH04_9RHOB</name>
<dbReference type="InterPro" id="IPR014894">
    <property type="entry name" value="DcrB/EagT6"/>
</dbReference>
<dbReference type="EMBL" id="FSRL01000001">
    <property type="protein sequence ID" value="SIN94561.1"/>
    <property type="molecule type" value="Genomic_DNA"/>
</dbReference>
<protein>
    <recommendedName>
        <fullName evidence="3">DUF1795 domain-containing protein</fullName>
    </recommendedName>
</protein>
<dbReference type="STRING" id="1217970.SAMN05444002_1665"/>
<dbReference type="AlphaFoldDB" id="A0A1N6FH04"/>
<dbReference type="SUPFAM" id="SSF55724">
    <property type="entry name" value="Mog1p/PsbP-like"/>
    <property type="match status" value="1"/>
</dbReference>
<sequence>MDTIDFRFFRAQMPPGWDNQVMVTCTPPPGEEPRRSVVFLRKEMAPAESLSAFAALQRNALAAQLPRFSLMYDKPTELAGQTVPLIVYGWQADAGRLTQVQAFFPAEPGYAWLVTLTAAAEAYDALLPEFQAMLAVFAPAREG</sequence>
<dbReference type="RefSeq" id="WP_074255725.1">
    <property type="nucleotide sequence ID" value="NZ_FSRL01000001.1"/>
</dbReference>
<evidence type="ECO:0008006" key="3">
    <source>
        <dbReference type="Google" id="ProtNLM"/>
    </source>
</evidence>
<dbReference type="OrthoDB" id="7567255at2"/>
<organism evidence="1 2">
    <name type="scientific">Vannielia litorea</name>
    <dbReference type="NCBI Taxonomy" id="1217970"/>
    <lineage>
        <taxon>Bacteria</taxon>
        <taxon>Pseudomonadati</taxon>
        <taxon>Pseudomonadota</taxon>
        <taxon>Alphaproteobacteria</taxon>
        <taxon>Rhodobacterales</taxon>
        <taxon>Paracoccaceae</taxon>
        <taxon>Vannielia</taxon>
    </lineage>
</organism>
<dbReference type="Pfam" id="PF08786">
    <property type="entry name" value="DcrB"/>
    <property type="match status" value="1"/>
</dbReference>
<dbReference type="Gene3D" id="3.40.1000.10">
    <property type="entry name" value="Mog1/PsbP, alpha/beta/alpha sandwich"/>
    <property type="match status" value="1"/>
</dbReference>
<reference evidence="2" key="1">
    <citation type="submission" date="2016-11" db="EMBL/GenBank/DDBJ databases">
        <authorList>
            <person name="Varghese N."/>
            <person name="Submissions S."/>
        </authorList>
    </citation>
    <scope>NUCLEOTIDE SEQUENCE [LARGE SCALE GENOMIC DNA]</scope>
    <source>
        <strain evidence="2">DSM 29440</strain>
    </source>
</reference>
<dbReference type="InterPro" id="IPR016123">
    <property type="entry name" value="Mog1/PsbP_a/b/a-sand"/>
</dbReference>
<evidence type="ECO:0000313" key="1">
    <source>
        <dbReference type="EMBL" id="SIN94561.1"/>
    </source>
</evidence>
<keyword evidence="2" id="KW-1185">Reference proteome</keyword>
<evidence type="ECO:0000313" key="2">
    <source>
        <dbReference type="Proteomes" id="UP000184932"/>
    </source>
</evidence>
<gene>
    <name evidence="1" type="ORF">SAMN05444002_1665</name>
</gene>